<evidence type="ECO:0000313" key="8">
    <source>
        <dbReference type="EMBL" id="RGU33989.1"/>
    </source>
</evidence>
<evidence type="ECO:0000313" key="16">
    <source>
        <dbReference type="Proteomes" id="UP000284022"/>
    </source>
</evidence>
<evidence type="ECO:0000313" key="1">
    <source>
        <dbReference type="EMBL" id="BBK86726.1"/>
    </source>
</evidence>
<reference evidence="1 17" key="4">
    <citation type="submission" date="2019-06" db="EMBL/GenBank/DDBJ databases">
        <title>Complete genome sequence of Bacteroides uniformis NBRC 113350.</title>
        <authorList>
            <person name="Miura T."/>
            <person name="Furukawa M."/>
            <person name="Shimamura M."/>
            <person name="Ohyama Y."/>
            <person name="Yamazoe A."/>
            <person name="Kawasaki H."/>
        </authorList>
    </citation>
    <scope>NUCLEOTIDE SEQUENCE [LARGE SCALE GENOMIC DNA]</scope>
    <source>
        <strain evidence="1 17">NBRC 113350</strain>
    </source>
</reference>
<dbReference type="EMBL" id="WCUV01000001">
    <property type="protein sequence ID" value="KAB4096240.1"/>
    <property type="molecule type" value="Genomic_DNA"/>
</dbReference>
<dbReference type="EMBL" id="CYZF01000003">
    <property type="protein sequence ID" value="CUO21775.1"/>
    <property type="molecule type" value="Genomic_DNA"/>
</dbReference>
<evidence type="ECO:0000313" key="15">
    <source>
        <dbReference type="Proteomes" id="UP000283766"/>
    </source>
</evidence>
<dbReference type="EMBL" id="QSRK01000040">
    <property type="protein sequence ID" value="RGL08510.1"/>
    <property type="molecule type" value="Genomic_DNA"/>
</dbReference>
<evidence type="ECO:0000313" key="2">
    <source>
        <dbReference type="EMBL" id="CUO21775.1"/>
    </source>
</evidence>
<reference evidence="18 19" key="3">
    <citation type="journal article" date="2019" name="Nat. Med.">
        <title>A library of human gut bacterial isolates paired with longitudinal multiomics data enables mechanistic microbiome research.</title>
        <authorList>
            <person name="Poyet M."/>
            <person name="Groussin M."/>
            <person name="Gibbons S.M."/>
            <person name="Avila-Pacheco J."/>
            <person name="Jiang X."/>
            <person name="Kearney S.M."/>
            <person name="Perrotta A.R."/>
            <person name="Berdy B."/>
            <person name="Zhao S."/>
            <person name="Lieberman T.D."/>
            <person name="Swanson P.K."/>
            <person name="Smith M."/>
            <person name="Roesemann S."/>
            <person name="Alexander J.E."/>
            <person name="Rich S.A."/>
            <person name="Livny J."/>
            <person name="Vlamakis H."/>
            <person name="Clish C."/>
            <person name="Bullock K."/>
            <person name="Deik A."/>
            <person name="Scott J."/>
            <person name="Pierce K.A."/>
            <person name="Xavier R.J."/>
            <person name="Alm E.J."/>
        </authorList>
    </citation>
    <scope>NUCLEOTIDE SEQUENCE [LARGE SCALE GENOMIC DNA]</scope>
    <source>
        <strain evidence="4 19">BIOML-A11</strain>
        <strain evidence="5 20">BIOML-A3</strain>
        <strain evidence="3 18">BIOML-A42</strain>
    </source>
</reference>
<dbReference type="Proteomes" id="UP000260795">
    <property type="component" value="Unassembled WGS sequence"/>
</dbReference>
<dbReference type="EMBL" id="QRXV01000047">
    <property type="protein sequence ID" value="RGU33989.1"/>
    <property type="molecule type" value="Genomic_DNA"/>
</dbReference>
<accession>A0A174DCK7</accession>
<evidence type="ECO:0000313" key="20">
    <source>
        <dbReference type="Proteomes" id="UP000487989"/>
    </source>
</evidence>
<dbReference type="EMBL" id="QSJZ01000009">
    <property type="protein sequence ID" value="RHE22858.1"/>
    <property type="molecule type" value="Genomic_DNA"/>
</dbReference>
<proteinExistence type="predicted"/>
<gene>
    <name evidence="1" type="ORF">Bun01g_10960</name>
    <name evidence="10" type="ORF">DW216_20610</name>
    <name evidence="9" type="ORF">DW758_12545</name>
    <name evidence="8" type="ORF">DWW83_21335</name>
    <name evidence="7" type="ORF">DXC80_18355</name>
    <name evidence="6" type="ORF">DXC91_11750</name>
    <name evidence="2" type="ORF">ERS417307_01208</name>
    <name evidence="5" type="ORF">GAP48_21070</name>
    <name evidence="4" type="ORF">GAP55_22385</name>
    <name evidence="3" type="ORF">GAQ56_00010</name>
</gene>
<dbReference type="RefSeq" id="WP_005833603.1">
    <property type="nucleotide sequence ID" value="NZ_AP019724.1"/>
</dbReference>
<dbReference type="EMBL" id="QRJL01000028">
    <property type="protein sequence ID" value="RHH24973.1"/>
    <property type="molecule type" value="Genomic_DNA"/>
</dbReference>
<dbReference type="Proteomes" id="UP000260874">
    <property type="component" value="Unassembled WGS sequence"/>
</dbReference>
<evidence type="ECO:0000313" key="12">
    <source>
        <dbReference type="Proteomes" id="UP000260795"/>
    </source>
</evidence>
<dbReference type="EMBL" id="QSRB01000009">
    <property type="protein sequence ID" value="RGK84986.1"/>
    <property type="molecule type" value="Genomic_DNA"/>
</dbReference>
<organism evidence="2 11">
    <name type="scientific">Bacteroides uniformis</name>
    <dbReference type="NCBI Taxonomy" id="820"/>
    <lineage>
        <taxon>Bacteria</taxon>
        <taxon>Pseudomonadati</taxon>
        <taxon>Bacteroidota</taxon>
        <taxon>Bacteroidia</taxon>
        <taxon>Bacteroidales</taxon>
        <taxon>Bacteroidaceae</taxon>
        <taxon>Bacteroides</taxon>
    </lineage>
</organism>
<dbReference type="EMBL" id="WCTR01000037">
    <property type="protein sequence ID" value="KAB4207870.1"/>
    <property type="molecule type" value="Genomic_DNA"/>
</dbReference>
<dbReference type="Proteomes" id="UP000284022">
    <property type="component" value="Unassembled WGS sequence"/>
</dbReference>
<dbReference type="KEGG" id="bun:Bun01g_10960"/>
<dbReference type="Proteomes" id="UP000320533">
    <property type="component" value="Chromosome"/>
</dbReference>
<evidence type="ECO:0000313" key="4">
    <source>
        <dbReference type="EMBL" id="KAB4207870.1"/>
    </source>
</evidence>
<evidence type="ECO:0000313" key="14">
    <source>
        <dbReference type="Proteomes" id="UP000283601"/>
    </source>
</evidence>
<evidence type="ECO:0000313" key="9">
    <source>
        <dbReference type="EMBL" id="RHE22858.1"/>
    </source>
</evidence>
<evidence type="ECO:0000313" key="6">
    <source>
        <dbReference type="EMBL" id="RGK84986.1"/>
    </source>
</evidence>
<protein>
    <submittedName>
        <fullName evidence="2">Uncharacterized protein</fullName>
    </submittedName>
</protein>
<sequence length="123" mass="13935">MSLPINIEDLLHRNKVESNRDFLKELDLTEGRCTGIPTIQDGLAKNGSPRASIETDEERSYFLMFIPVHEGCGNVVRMKDNTGTSLSNMGQDETNVAQRLPKDCPKYIGSNYTRSIYNHWTVE</sequence>
<dbReference type="EMBL" id="AP019724">
    <property type="protein sequence ID" value="BBK86726.1"/>
    <property type="molecule type" value="Genomic_DNA"/>
</dbReference>
<dbReference type="EMBL" id="WCTJ01000063">
    <property type="protein sequence ID" value="KAB4246690.1"/>
    <property type="molecule type" value="Genomic_DNA"/>
</dbReference>
<evidence type="ECO:0000313" key="17">
    <source>
        <dbReference type="Proteomes" id="UP000320533"/>
    </source>
</evidence>
<evidence type="ECO:0000313" key="11">
    <source>
        <dbReference type="Proteomes" id="UP000095419"/>
    </source>
</evidence>
<dbReference type="Proteomes" id="UP000095419">
    <property type="component" value="Unassembled WGS sequence"/>
</dbReference>
<dbReference type="Proteomes" id="UP000283766">
    <property type="component" value="Unassembled WGS sequence"/>
</dbReference>
<dbReference type="Proteomes" id="UP000283601">
    <property type="component" value="Unassembled WGS sequence"/>
</dbReference>
<evidence type="ECO:0000313" key="5">
    <source>
        <dbReference type="EMBL" id="KAB4246690.1"/>
    </source>
</evidence>
<dbReference type="Proteomes" id="UP000432488">
    <property type="component" value="Unassembled WGS sequence"/>
</dbReference>
<evidence type="ECO:0000313" key="3">
    <source>
        <dbReference type="EMBL" id="KAB4096240.1"/>
    </source>
</evidence>
<reference evidence="2 11" key="1">
    <citation type="submission" date="2015-09" db="EMBL/GenBank/DDBJ databases">
        <authorList>
            <consortium name="Pathogen Informatics"/>
        </authorList>
    </citation>
    <scope>NUCLEOTIDE SEQUENCE [LARGE SCALE GENOMIC DNA]</scope>
    <source>
        <strain evidence="2 11">2789STDY5608791</strain>
    </source>
</reference>
<dbReference type="GeneID" id="29793095"/>
<evidence type="ECO:0000313" key="18">
    <source>
        <dbReference type="Proteomes" id="UP000432488"/>
    </source>
</evidence>
<reference evidence="12 13" key="2">
    <citation type="submission" date="2018-08" db="EMBL/GenBank/DDBJ databases">
        <title>A genome reference for cultivated species of the human gut microbiota.</title>
        <authorList>
            <person name="Zou Y."/>
            <person name="Xue W."/>
            <person name="Luo G."/>
        </authorList>
    </citation>
    <scope>NUCLEOTIDE SEQUENCE [LARGE SCALE GENOMIC DNA]</scope>
    <source>
        <strain evidence="8 16">AF17-20</strain>
        <strain evidence="10 15">AM18-14LB</strain>
        <strain evidence="9 14">AM29-12AC</strain>
        <strain evidence="7 12">TF08-13</strain>
        <strain evidence="6 13">TF09-22</strain>
    </source>
</reference>
<evidence type="ECO:0000313" key="7">
    <source>
        <dbReference type="EMBL" id="RGL08510.1"/>
    </source>
</evidence>
<dbReference type="Proteomes" id="UP000487989">
    <property type="component" value="Unassembled WGS sequence"/>
</dbReference>
<evidence type="ECO:0000313" key="19">
    <source>
        <dbReference type="Proteomes" id="UP000466952"/>
    </source>
</evidence>
<dbReference type="AlphaFoldDB" id="A0A174DCK7"/>
<dbReference type="Proteomes" id="UP000466952">
    <property type="component" value="Unassembled WGS sequence"/>
</dbReference>
<evidence type="ECO:0000313" key="10">
    <source>
        <dbReference type="EMBL" id="RHH24973.1"/>
    </source>
</evidence>
<evidence type="ECO:0000313" key="13">
    <source>
        <dbReference type="Proteomes" id="UP000260874"/>
    </source>
</evidence>
<name>A0A174DCK7_BACUN</name>